<evidence type="ECO:0000256" key="4">
    <source>
        <dbReference type="ARBA" id="ARBA00005812"/>
    </source>
</evidence>
<feature type="binding site" evidence="12">
    <location>
        <position position="213"/>
    </location>
    <ligand>
        <name>dihydroxyacetone phosphate</name>
        <dbReference type="ChEBI" id="CHEBI:57642"/>
    </ligand>
</feature>
<keyword evidence="7 13" id="KW-0479">Metal-binding</keyword>
<feature type="active site" description="Proton donor" evidence="11">
    <location>
        <position position="95"/>
    </location>
</feature>
<comment type="similarity">
    <text evidence="4 14">Belongs to the class II fructose-bisphosphate aldolase family.</text>
</comment>
<evidence type="ECO:0000256" key="14">
    <source>
        <dbReference type="RuleBase" id="RU366023"/>
    </source>
</evidence>
<protein>
    <recommendedName>
        <fullName evidence="6 14">Fructose-bisphosphate aldolase</fullName>
        <shortName evidence="14">FBP aldolase</shortName>
        <ecNumber evidence="5 14">4.1.2.13</ecNumber>
    </recommendedName>
</protein>
<dbReference type="PANTHER" id="PTHR30559:SF0">
    <property type="entry name" value="FRUCTOSE-BISPHOSPHATE ALDOLASE"/>
    <property type="match status" value="1"/>
</dbReference>
<sequence>MPVATPEVYAEMLDKAKRDSFAYPAINVSSSQTLNAALAGFAEAESDGIVQISTGGAEYLSGPTVKDMVSGSLAFAAYAHEVAKKYPVNIALHTDHCPENKLDGFVRPLLAASTERVKQGGLPYFQSHMWDGSAVPLDENLQIAEELLSACAAARVILEIEVGVVGGEEDGIVGAIDDKLYTTPEDALATVAALGTGEKGRYLTALTFGNVHGVYKPGNVKLRPAVLDAAQKAVQEKYGVERAFDFVFHGGSGSTAEEIAEAVSYGVIKMNIDTDTQYAFTRPVADHMFRNYDGVLKVDDEVGDKKKYDPRSWGKAAEAGMAARVVSACEHLSSTGTRV</sequence>
<dbReference type="UniPathway" id="UPA00109">
    <property type="reaction ID" value="UER00183"/>
</dbReference>
<evidence type="ECO:0000256" key="3">
    <source>
        <dbReference type="ARBA" id="ARBA00004714"/>
    </source>
</evidence>
<dbReference type="PROSITE" id="PS00806">
    <property type="entry name" value="ALDOLASE_CLASS_II_2"/>
    <property type="match status" value="1"/>
</dbReference>
<dbReference type="GO" id="GO:0005829">
    <property type="term" value="C:cytosol"/>
    <property type="evidence" value="ECO:0007669"/>
    <property type="project" value="TreeGrafter"/>
</dbReference>
<dbReference type="InterPro" id="IPR000771">
    <property type="entry name" value="FBA_II"/>
</dbReference>
<dbReference type="EC" id="4.1.2.13" evidence="5 14"/>
<evidence type="ECO:0000256" key="12">
    <source>
        <dbReference type="PIRSR" id="PIRSR001359-2"/>
    </source>
</evidence>
<dbReference type="NCBIfam" id="NF006628">
    <property type="entry name" value="PRK09197.1"/>
    <property type="match status" value="1"/>
</dbReference>
<evidence type="ECO:0000256" key="2">
    <source>
        <dbReference type="ARBA" id="ARBA00002181"/>
    </source>
</evidence>
<evidence type="ECO:0000256" key="1">
    <source>
        <dbReference type="ARBA" id="ARBA00000441"/>
    </source>
</evidence>
<keyword evidence="8 13" id="KW-0862">Zinc</keyword>
<evidence type="ECO:0000313" key="17">
    <source>
        <dbReference type="Proteomes" id="UP000306740"/>
    </source>
</evidence>
<feature type="binding site" evidence="13">
    <location>
        <position position="249"/>
    </location>
    <ligand>
        <name>Zn(2+)</name>
        <dbReference type="ChEBI" id="CHEBI:29105"/>
        <label>1</label>
        <note>catalytic</note>
    </ligand>
</feature>
<dbReference type="GO" id="GO:0006096">
    <property type="term" value="P:glycolytic process"/>
    <property type="evidence" value="ECO:0007669"/>
    <property type="project" value="UniProtKB-UniPathway"/>
</dbReference>
<comment type="cofactor">
    <cofactor evidence="13 14">
        <name>Zn(2+)</name>
        <dbReference type="ChEBI" id="CHEBI:29105"/>
    </cofactor>
    <text evidence="13 14">Binds 2 Zn(2+) ions per subunit. One is catalytic and the other provides a structural contribution.</text>
</comment>
<dbReference type="NCBIfam" id="TIGR00167">
    <property type="entry name" value="cbbA"/>
    <property type="match status" value="1"/>
</dbReference>
<feature type="binding site" evidence="13">
    <location>
        <position position="212"/>
    </location>
    <ligand>
        <name>Zn(2+)</name>
        <dbReference type="ChEBI" id="CHEBI:29105"/>
        <label>1</label>
        <note>catalytic</note>
    </ligand>
</feature>
<dbReference type="GO" id="GO:0008270">
    <property type="term" value="F:zinc ion binding"/>
    <property type="evidence" value="ECO:0007669"/>
    <property type="project" value="UniProtKB-UniRule"/>
</dbReference>
<evidence type="ECO:0000256" key="13">
    <source>
        <dbReference type="PIRSR" id="PIRSR001359-3"/>
    </source>
</evidence>
<comment type="caution">
    <text evidence="15">The sequence shown here is derived from an EMBL/GenBank/DDBJ whole genome shotgun (WGS) entry which is preliminary data.</text>
</comment>
<evidence type="ECO:0000313" key="16">
    <source>
        <dbReference type="EMBL" id="TNC47124.1"/>
    </source>
</evidence>
<dbReference type="RefSeq" id="WP_139087074.1">
    <property type="nucleotide sequence ID" value="NZ_VDFR01000048.1"/>
</dbReference>
<organism evidence="15 17">
    <name type="scientific">Mumia zhuanghuii</name>
    <dbReference type="NCBI Taxonomy" id="2585211"/>
    <lineage>
        <taxon>Bacteria</taxon>
        <taxon>Bacillati</taxon>
        <taxon>Actinomycetota</taxon>
        <taxon>Actinomycetes</taxon>
        <taxon>Propionibacteriales</taxon>
        <taxon>Nocardioidaceae</taxon>
        <taxon>Mumia</taxon>
    </lineage>
</organism>
<evidence type="ECO:0000313" key="15">
    <source>
        <dbReference type="EMBL" id="TNC46828.1"/>
    </source>
</evidence>
<evidence type="ECO:0000256" key="11">
    <source>
        <dbReference type="PIRSR" id="PIRSR001359-1"/>
    </source>
</evidence>
<dbReference type="PANTHER" id="PTHR30559">
    <property type="entry name" value="FRUCTOSE-BISPHOSPHATE ALDOLASE CLASS 2"/>
    <property type="match status" value="1"/>
</dbReference>
<dbReference type="AlphaFoldDB" id="A0A5C4MR55"/>
<comment type="function">
    <text evidence="2 14">Catalyzes the aldol condensation of dihydroxyacetone phosphate (DHAP or glycerone-phosphate) with glyceraldehyde 3-phosphate (G3P) to form fructose 1,6-bisphosphate (FBP) in gluconeogenesis and the reverse reaction in glycolysis.</text>
</comment>
<evidence type="ECO:0000256" key="5">
    <source>
        <dbReference type="ARBA" id="ARBA00013068"/>
    </source>
</evidence>
<evidence type="ECO:0000256" key="10">
    <source>
        <dbReference type="ARBA" id="ARBA00023239"/>
    </source>
</evidence>
<evidence type="ECO:0000256" key="7">
    <source>
        <dbReference type="ARBA" id="ARBA00022723"/>
    </source>
</evidence>
<dbReference type="Proteomes" id="UP000306740">
    <property type="component" value="Unassembled WGS sequence"/>
</dbReference>
<dbReference type="SUPFAM" id="SSF51569">
    <property type="entry name" value="Aldolase"/>
    <property type="match status" value="1"/>
</dbReference>
<proteinExistence type="inferred from homology"/>
<keyword evidence="10 14" id="KW-0456">Lyase</keyword>
<dbReference type="EMBL" id="VDFR01000051">
    <property type="protein sequence ID" value="TNC46828.1"/>
    <property type="molecule type" value="Genomic_DNA"/>
</dbReference>
<dbReference type="PROSITE" id="PS00602">
    <property type="entry name" value="ALDOLASE_CLASS_II_1"/>
    <property type="match status" value="1"/>
</dbReference>
<dbReference type="GO" id="GO:0004332">
    <property type="term" value="F:fructose-bisphosphate aldolase activity"/>
    <property type="evidence" value="ECO:0007669"/>
    <property type="project" value="UniProtKB-EC"/>
</dbReference>
<accession>A0A5C4MR55</accession>
<comment type="pathway">
    <text evidence="3 14">Carbohydrate degradation; glycolysis; D-glyceraldehyde 3-phosphate and glycerone phosphate from D-glucose: step 4/4.</text>
</comment>
<evidence type="ECO:0000256" key="8">
    <source>
        <dbReference type="ARBA" id="ARBA00022833"/>
    </source>
</evidence>
<reference evidence="15 17" key="1">
    <citation type="submission" date="2019-05" db="EMBL/GenBank/DDBJ databases">
        <title>Mumia sp. nov., isolated from the intestinal contents of plateau pika (Ochotona curzoniae) in the Qinghai-Tibet plateau of China.</title>
        <authorList>
            <person name="Tian Z."/>
        </authorList>
    </citation>
    <scope>NUCLEOTIDE SEQUENCE [LARGE SCALE GENOMIC DNA]</scope>
    <source>
        <strain evidence="17">527</strain>
        <strain evidence="15">Z527</strain>
    </source>
</reference>
<dbReference type="InterPro" id="IPR013785">
    <property type="entry name" value="Aldolase_TIM"/>
</dbReference>
<evidence type="ECO:0000256" key="9">
    <source>
        <dbReference type="ARBA" id="ARBA00023152"/>
    </source>
</evidence>
<dbReference type="NCBIfam" id="TIGR01520">
    <property type="entry name" value="FruBisAldo_II_A"/>
    <property type="match status" value="1"/>
</dbReference>
<dbReference type="OrthoDB" id="9803995at2"/>
<dbReference type="Pfam" id="PF01116">
    <property type="entry name" value="F_bP_aldolase"/>
    <property type="match status" value="1"/>
</dbReference>
<feature type="binding site" evidence="13">
    <location>
        <position position="161"/>
    </location>
    <ligand>
        <name>Zn(2+)</name>
        <dbReference type="ChEBI" id="CHEBI:29105"/>
        <label>2</label>
    </ligand>
</feature>
<feature type="binding site" evidence="12">
    <location>
        <begin position="250"/>
        <end position="252"/>
    </location>
    <ligand>
        <name>dihydroxyacetone phosphate</name>
        <dbReference type="ChEBI" id="CHEBI:57642"/>
    </ligand>
</feature>
<name>A0A5C4MR55_9ACTN</name>
<feature type="binding site" evidence="13">
    <location>
        <position position="131"/>
    </location>
    <ligand>
        <name>Zn(2+)</name>
        <dbReference type="ChEBI" id="CHEBI:29105"/>
        <label>2</label>
    </ligand>
</feature>
<dbReference type="EMBL" id="VDFR01000048">
    <property type="protein sequence ID" value="TNC47124.1"/>
    <property type="molecule type" value="Genomic_DNA"/>
</dbReference>
<feature type="binding site" evidence="12">
    <location>
        <begin position="271"/>
        <end position="274"/>
    </location>
    <ligand>
        <name>dihydroxyacetone phosphate</name>
        <dbReference type="ChEBI" id="CHEBI:57642"/>
    </ligand>
</feature>
<gene>
    <name evidence="15" type="primary">fbaA</name>
    <name evidence="16" type="ORF">FHE65_10925</name>
    <name evidence="15" type="ORF">FHE65_11660</name>
</gene>
<comment type="catalytic activity">
    <reaction evidence="1 14">
        <text>beta-D-fructose 1,6-bisphosphate = D-glyceraldehyde 3-phosphate + dihydroxyacetone phosphate</text>
        <dbReference type="Rhea" id="RHEA:14729"/>
        <dbReference type="ChEBI" id="CHEBI:32966"/>
        <dbReference type="ChEBI" id="CHEBI:57642"/>
        <dbReference type="ChEBI" id="CHEBI:59776"/>
        <dbReference type="EC" id="4.1.2.13"/>
    </reaction>
</comment>
<keyword evidence="9 14" id="KW-0324">Glycolysis</keyword>
<dbReference type="Gene3D" id="3.20.20.70">
    <property type="entry name" value="Aldolase class I"/>
    <property type="match status" value="1"/>
</dbReference>
<feature type="binding site" evidence="13">
    <location>
        <position position="96"/>
    </location>
    <ligand>
        <name>Zn(2+)</name>
        <dbReference type="ChEBI" id="CHEBI:29105"/>
        <label>1</label>
        <note>catalytic</note>
    </ligand>
</feature>
<dbReference type="PIRSF" id="PIRSF001359">
    <property type="entry name" value="F_bP_aldolase_II"/>
    <property type="match status" value="1"/>
</dbReference>
<dbReference type="InterPro" id="IPR006411">
    <property type="entry name" value="Fruct_bisP_bact"/>
</dbReference>
<evidence type="ECO:0000256" key="6">
    <source>
        <dbReference type="ARBA" id="ARBA00013779"/>
    </source>
</evidence>